<gene>
    <name evidence="1" type="ORF">O6H91_17G062100</name>
</gene>
<protein>
    <submittedName>
        <fullName evidence="1">Uncharacterized protein</fullName>
    </submittedName>
</protein>
<reference evidence="2" key="1">
    <citation type="journal article" date="2024" name="Proc. Natl. Acad. Sci. U.S.A.">
        <title>Extraordinary preservation of gene collinearity over three hundred million years revealed in homosporous lycophytes.</title>
        <authorList>
            <person name="Li C."/>
            <person name="Wickell D."/>
            <person name="Kuo L.Y."/>
            <person name="Chen X."/>
            <person name="Nie B."/>
            <person name="Liao X."/>
            <person name="Peng D."/>
            <person name="Ji J."/>
            <person name="Jenkins J."/>
            <person name="Williams M."/>
            <person name="Shu S."/>
            <person name="Plott C."/>
            <person name="Barry K."/>
            <person name="Rajasekar S."/>
            <person name="Grimwood J."/>
            <person name="Han X."/>
            <person name="Sun S."/>
            <person name="Hou Z."/>
            <person name="He W."/>
            <person name="Dai G."/>
            <person name="Sun C."/>
            <person name="Schmutz J."/>
            <person name="Leebens-Mack J.H."/>
            <person name="Li F.W."/>
            <person name="Wang L."/>
        </authorList>
    </citation>
    <scope>NUCLEOTIDE SEQUENCE [LARGE SCALE GENOMIC DNA]</scope>
    <source>
        <strain evidence="2">cv. PW_Plant_1</strain>
    </source>
</reference>
<comment type="caution">
    <text evidence="1">The sequence shown here is derived from an EMBL/GenBank/DDBJ whole genome shotgun (WGS) entry which is preliminary data.</text>
</comment>
<name>A0ACC2B7D6_DIPCM</name>
<sequence length="1045" mass="113283">MESPDRDQTLAPTSDLGSPVFKYLCSLSPIKPAKPSHVAQTYSELTFPSAPVIFVSPQRFRKEDSSYRSEDSMVVVEAARPVAGNEFRGMKFSAENPSNQLVEYARNSQADGYQGSSQNDSCSSALPCNSPPSNVDPCVEHYFADSMEDTMYTVSSDGITSESYLPIKPPKDLTSQDAGNSEKTLNNTVLRSPSKVVGCVQFGCKSEPTEEYQFEPESCAMTAADELLLEALLEGREEQGSDEKENDFRPVQEDSENIEASKLSFSLLGSLDIDTEPNFISPFASQSQEEIGRATCSKDNSLQHTGCPSFLKEAGASQIEQIRNNGIELKVSTKIQRGFRRRCLDFDATKSRRKSFGPDTASEIPNKNTVSLSQFTPTVSCVQIIPSTLSERAAATSDATNSSPSVTGVARSMTTLGVQPGNISKTLTPFNSPPSGLGLHLNSLSSSIRMVTSSNGGPGLGALSSSKTIASGGLINCTTTVFSRKFESSEGSLQAPLVEHMDVDKQDEQSRSKAQNETIGLFYSATLGSKRLLLQDFSLKPESSVTEGCLESPQSPRQSPRKRRKSVIPGDKPAEDCKRCHCKKSKCLKLYCECFAAGVYCEDSCLCHDCHNKLRFKEAVDSSRELIKSRDPMAFAPKIVSISSSSPSKQDERADRPVSRHKRGCNCKKSQCLKKYCECFQAGVGCSEGCRCENCRNHFGRKDASEELGNLEPTCDSKEKESSEKETVHSRRGNRTIDKDLSPLSPSFQHKLHGKCTLRLRSSGKVRHLDSSLPRESQQDDKNQSEPLSKASMQLDTPHSNKPVIASLDSTSLHDMRSAHAMTPIGTMNMQHLSPHWDEAGDLCTLTPLLQHPLRPTPGSMCTMTNEIAPLTSSQSAELPSCQKEFEALDVANESAERLTSVTHHSASGIGSNMANVLCSDSDLHSPALTPLSSPCTAANILAFGSQDAESAAMPSADDSDIPDSLKDSDEAESPPRTLTSSPKQKRVTPPRQKALSTGQSSKTFGSTTGSTPGIIKGRKFILKALPPLPSLNTKGIHLGSSMQR</sequence>
<accession>A0ACC2B7D6</accession>
<organism evidence="1 2">
    <name type="scientific">Diphasiastrum complanatum</name>
    <name type="common">Issler's clubmoss</name>
    <name type="synonym">Lycopodium complanatum</name>
    <dbReference type="NCBI Taxonomy" id="34168"/>
    <lineage>
        <taxon>Eukaryota</taxon>
        <taxon>Viridiplantae</taxon>
        <taxon>Streptophyta</taxon>
        <taxon>Embryophyta</taxon>
        <taxon>Tracheophyta</taxon>
        <taxon>Lycopodiopsida</taxon>
        <taxon>Lycopodiales</taxon>
        <taxon>Lycopodiaceae</taxon>
        <taxon>Lycopodioideae</taxon>
        <taxon>Diphasiastrum</taxon>
    </lineage>
</organism>
<evidence type="ECO:0000313" key="1">
    <source>
        <dbReference type="EMBL" id="KAJ7525696.1"/>
    </source>
</evidence>
<dbReference type="Proteomes" id="UP001162992">
    <property type="component" value="Chromosome 17"/>
</dbReference>
<dbReference type="EMBL" id="CM055108">
    <property type="protein sequence ID" value="KAJ7525696.1"/>
    <property type="molecule type" value="Genomic_DNA"/>
</dbReference>
<evidence type="ECO:0000313" key="2">
    <source>
        <dbReference type="Proteomes" id="UP001162992"/>
    </source>
</evidence>
<proteinExistence type="predicted"/>
<keyword evidence="2" id="KW-1185">Reference proteome</keyword>